<feature type="domain" description="RWD" evidence="10">
    <location>
        <begin position="12"/>
        <end position="155"/>
    </location>
</feature>
<reference evidence="12 13" key="1">
    <citation type="submission" date="2013-12" db="EMBL/GenBank/DDBJ databases">
        <authorList>
            <person name="Cubeta M."/>
            <person name="Pakala S."/>
            <person name="Fedorova N."/>
            <person name="Thomas E."/>
            <person name="Dean R."/>
            <person name="Jabaji S."/>
            <person name="Neate S."/>
            <person name="Toda T."/>
            <person name="Tavantzis S."/>
            <person name="Vilgalys R."/>
            <person name="Bharathan N."/>
            <person name="Pakala S."/>
            <person name="Losada L.S."/>
            <person name="Zafar N."/>
            <person name="Nierman W."/>
        </authorList>
    </citation>
    <scope>NUCLEOTIDE SEQUENCE [LARGE SCALE GENOMIC DNA]</scope>
    <source>
        <strain evidence="12 13">123E</strain>
    </source>
</reference>
<dbReference type="Pfam" id="PF05773">
    <property type="entry name" value="RWD"/>
    <property type="match status" value="1"/>
</dbReference>
<evidence type="ECO:0000259" key="11">
    <source>
        <dbReference type="PROSITE" id="PS51873"/>
    </source>
</evidence>
<dbReference type="SUPFAM" id="SSF57850">
    <property type="entry name" value="RING/U-box"/>
    <property type="match status" value="3"/>
</dbReference>
<dbReference type="InterPro" id="IPR013083">
    <property type="entry name" value="Znf_RING/FYVE/PHD"/>
</dbReference>
<evidence type="ECO:0000256" key="9">
    <source>
        <dbReference type="ARBA" id="ARBA00022833"/>
    </source>
</evidence>
<dbReference type="Pfam" id="PF22191">
    <property type="entry name" value="IBR_1"/>
    <property type="match status" value="1"/>
</dbReference>
<dbReference type="InterPro" id="IPR016135">
    <property type="entry name" value="UBQ-conjugating_enzyme/RWD"/>
</dbReference>
<protein>
    <recommendedName>
        <fullName evidence="3">RBR-type E3 ubiquitin transferase</fullName>
        <ecNumber evidence="3">2.3.2.31</ecNumber>
    </recommendedName>
</protein>
<evidence type="ECO:0000256" key="3">
    <source>
        <dbReference type="ARBA" id="ARBA00012251"/>
    </source>
</evidence>
<evidence type="ECO:0000256" key="6">
    <source>
        <dbReference type="ARBA" id="ARBA00022737"/>
    </source>
</evidence>
<evidence type="ECO:0000256" key="4">
    <source>
        <dbReference type="ARBA" id="ARBA00022679"/>
    </source>
</evidence>
<dbReference type="GO" id="GO:0016567">
    <property type="term" value="P:protein ubiquitination"/>
    <property type="evidence" value="ECO:0007669"/>
    <property type="project" value="InterPro"/>
</dbReference>
<dbReference type="GO" id="GO:0061630">
    <property type="term" value="F:ubiquitin protein ligase activity"/>
    <property type="evidence" value="ECO:0007669"/>
    <property type="project" value="UniProtKB-EC"/>
</dbReference>
<dbReference type="CDD" id="cd23820">
    <property type="entry name" value="RWD_RNF14"/>
    <property type="match status" value="1"/>
</dbReference>
<dbReference type="GO" id="GO:0008270">
    <property type="term" value="F:zinc ion binding"/>
    <property type="evidence" value="ECO:0007669"/>
    <property type="project" value="UniProtKB-KW"/>
</dbReference>
<dbReference type="EMBL" id="AZST01000052">
    <property type="protein sequence ID" value="KEP53678.1"/>
    <property type="molecule type" value="Genomic_DNA"/>
</dbReference>
<dbReference type="CDD" id="cd20341">
    <property type="entry name" value="BRcat_RBR_RNF14"/>
    <property type="match status" value="1"/>
</dbReference>
<dbReference type="InterPro" id="IPR006575">
    <property type="entry name" value="RWD_dom"/>
</dbReference>
<name>A0A074S9U7_9AGAM</name>
<dbReference type="InterPro" id="IPR002867">
    <property type="entry name" value="IBR_dom"/>
</dbReference>
<evidence type="ECO:0000256" key="2">
    <source>
        <dbReference type="ARBA" id="ARBA00004906"/>
    </source>
</evidence>
<keyword evidence="5" id="KW-0479">Metal-binding</keyword>
<dbReference type="PANTHER" id="PTHR11685">
    <property type="entry name" value="RBR FAMILY RING FINGER AND IBR DOMAIN-CONTAINING"/>
    <property type="match status" value="1"/>
</dbReference>
<dbReference type="SUPFAM" id="SSF54495">
    <property type="entry name" value="UBC-like"/>
    <property type="match status" value="1"/>
</dbReference>
<comment type="pathway">
    <text evidence="2">Protein modification; protein ubiquitination.</text>
</comment>
<keyword evidence="4" id="KW-0808">Transferase</keyword>
<dbReference type="AlphaFoldDB" id="A0A074S9U7"/>
<dbReference type="InterPro" id="IPR044066">
    <property type="entry name" value="TRIAD_supradom"/>
</dbReference>
<evidence type="ECO:0000256" key="5">
    <source>
        <dbReference type="ARBA" id="ARBA00022723"/>
    </source>
</evidence>
<dbReference type="CDD" id="cd20354">
    <property type="entry name" value="Rcat_RBR_RNF14"/>
    <property type="match status" value="1"/>
</dbReference>
<dbReference type="Gene3D" id="3.10.110.10">
    <property type="entry name" value="Ubiquitin Conjugating Enzyme"/>
    <property type="match status" value="1"/>
</dbReference>
<dbReference type="STRING" id="1423351.A0A074S9U7"/>
<keyword evidence="6" id="KW-0677">Repeat</keyword>
<keyword evidence="13" id="KW-1185">Reference proteome</keyword>
<dbReference type="OrthoDB" id="1431934at2759"/>
<dbReference type="HOGENOM" id="CLU_021364_2_2_1"/>
<evidence type="ECO:0000256" key="8">
    <source>
        <dbReference type="ARBA" id="ARBA00022786"/>
    </source>
</evidence>
<dbReference type="Proteomes" id="UP000027456">
    <property type="component" value="Unassembled WGS sequence"/>
</dbReference>
<accession>A0A074S9U7</accession>
<dbReference type="InterPro" id="IPR047548">
    <property type="entry name" value="Rcat_RBR_RNF14"/>
</dbReference>
<keyword evidence="9" id="KW-0862">Zinc</keyword>
<evidence type="ECO:0000259" key="10">
    <source>
        <dbReference type="PROSITE" id="PS50908"/>
    </source>
</evidence>
<organism evidence="12 13">
    <name type="scientific">Rhizoctonia solani 123E</name>
    <dbReference type="NCBI Taxonomy" id="1423351"/>
    <lineage>
        <taxon>Eukaryota</taxon>
        <taxon>Fungi</taxon>
        <taxon>Dikarya</taxon>
        <taxon>Basidiomycota</taxon>
        <taxon>Agaricomycotina</taxon>
        <taxon>Agaricomycetes</taxon>
        <taxon>Cantharellales</taxon>
        <taxon>Ceratobasidiaceae</taxon>
        <taxon>Rhizoctonia</taxon>
    </lineage>
</organism>
<comment type="catalytic activity">
    <reaction evidence="1">
        <text>[E2 ubiquitin-conjugating enzyme]-S-ubiquitinyl-L-cysteine + [acceptor protein]-L-lysine = [E2 ubiquitin-conjugating enzyme]-L-cysteine + [acceptor protein]-N(6)-ubiquitinyl-L-lysine.</text>
        <dbReference type="EC" id="2.3.2.31"/>
    </reaction>
</comment>
<evidence type="ECO:0000256" key="7">
    <source>
        <dbReference type="ARBA" id="ARBA00022771"/>
    </source>
</evidence>
<keyword evidence="7" id="KW-0863">Zinc-finger</keyword>
<dbReference type="EC" id="2.3.2.31" evidence="3"/>
<sequence length="513" mass="56837">MTSSEFEQLQEEEIDALVAVYPNILTQNTVAAGKEIKLDIAIELETEQKFDIVSSIAIDTSSPGAGPSHSPQLYTSDSIPTTLTHLPPLLITVVLPPTYPQTKPVIQNISARHAWLAPALVRKLAVRLDEMWTPEEGVLWQWVEDVRTGAFLESSLLPHPSPKILLSHLITHQASTKQAHFSAQTFKCGICLSTQRGANCIQLDCPNTHVFCLACLKEFWGMCVAEGEVTKVACPGVECVKAREKTKHDAGDVGDDVIRRVLNEEQVARWKWLRIKHAAEKDPSAVPCPVRMCQAPVPRPHAAGEDESGWSRLRTCDSCGFAFCVACKRTWHGPVSRCAITRTKEFVEAYVSLPEGDPRRRALEGQYGRKVLERMAQEYQEDKENEEWFKERTTACPRCETRVEKSEGCNHMTCARCAAHFCFRCGTKLRPEAPYLHFSQPGSCYNKLFDVDASSWVSWGGVYLCVELTGWAGPKRGGSAEICGGIRRGGWTGGGVMTGVTALRVTFDCEIGV</sequence>
<evidence type="ECO:0000256" key="1">
    <source>
        <dbReference type="ARBA" id="ARBA00001798"/>
    </source>
</evidence>
<keyword evidence="8" id="KW-0833">Ubl conjugation pathway</keyword>
<proteinExistence type="predicted"/>
<dbReference type="PROSITE" id="PS50908">
    <property type="entry name" value="RWD"/>
    <property type="match status" value="1"/>
</dbReference>
<dbReference type="Gene3D" id="1.20.120.1750">
    <property type="match status" value="1"/>
</dbReference>
<dbReference type="InterPro" id="IPR031127">
    <property type="entry name" value="E3_UB_ligase_RBR"/>
</dbReference>
<dbReference type="PROSITE" id="PS51873">
    <property type="entry name" value="TRIAD"/>
    <property type="match status" value="1"/>
</dbReference>
<dbReference type="SMART" id="SM00647">
    <property type="entry name" value="IBR"/>
    <property type="match status" value="2"/>
</dbReference>
<gene>
    <name evidence="12" type="ORF">V565_027730</name>
</gene>
<evidence type="ECO:0000313" key="13">
    <source>
        <dbReference type="Proteomes" id="UP000027456"/>
    </source>
</evidence>
<evidence type="ECO:0000313" key="12">
    <source>
        <dbReference type="EMBL" id="KEP53678.1"/>
    </source>
</evidence>
<dbReference type="Gene3D" id="3.30.40.10">
    <property type="entry name" value="Zinc/RING finger domain, C3HC4 (zinc finger)"/>
    <property type="match status" value="1"/>
</dbReference>
<comment type="caution">
    <text evidence="12">The sequence shown here is derived from an EMBL/GenBank/DDBJ whole genome shotgun (WGS) entry which is preliminary data.</text>
</comment>
<feature type="domain" description="RING-type" evidence="11">
    <location>
        <begin position="184"/>
        <end position="448"/>
    </location>
</feature>
<dbReference type="Pfam" id="PF01485">
    <property type="entry name" value="IBR"/>
    <property type="match status" value="1"/>
</dbReference>